<dbReference type="SUPFAM" id="SSF47819">
    <property type="entry name" value="HRDC-like"/>
    <property type="match status" value="1"/>
</dbReference>
<comment type="subcellular location">
    <subcellularLocation>
        <location evidence="1">Nucleus</location>
    </subcellularLocation>
</comment>
<dbReference type="Gene3D" id="1.20.1250.40">
    <property type="match status" value="1"/>
</dbReference>
<sequence length="176" mass="20101">MHIKQAQTALLSNHEVLLHLRSVAAEYDDAKERRPCPKGLSDMLQDGLAYLQSTDQNEALTTLASTRPKRPMTLYKGPHSLFRALAPLYRINKAEYLQIYNLRPTSAVTLCLIIEEYDTRFTDEQLEDILSIITRVFDEEEQSIPPGVESQQMDKIKNKLLGASKKKKRLTGKKRS</sequence>
<keyword evidence="5" id="KW-0804">Transcription</keyword>
<dbReference type="InterPro" id="IPR010997">
    <property type="entry name" value="HRDC-like_sf"/>
</dbReference>
<feature type="domain" description="RNA polymerase Rpb4/RPC9 core" evidence="7">
    <location>
        <begin position="1"/>
        <end position="140"/>
    </location>
</feature>
<comment type="caution">
    <text evidence="8">The sequence shown here is derived from an EMBL/GenBank/DDBJ whole genome shotgun (WGS) entry which is preliminary data.</text>
</comment>
<organism evidence="8 9">
    <name type="scientific">Dendryphion nanum</name>
    <dbReference type="NCBI Taxonomy" id="256645"/>
    <lineage>
        <taxon>Eukaryota</taxon>
        <taxon>Fungi</taxon>
        <taxon>Dikarya</taxon>
        <taxon>Ascomycota</taxon>
        <taxon>Pezizomycotina</taxon>
        <taxon>Dothideomycetes</taxon>
        <taxon>Pleosporomycetidae</taxon>
        <taxon>Pleosporales</taxon>
        <taxon>Torulaceae</taxon>
        <taxon>Dendryphion</taxon>
    </lineage>
</organism>
<evidence type="ECO:0000256" key="5">
    <source>
        <dbReference type="ARBA" id="ARBA00023163"/>
    </source>
</evidence>
<keyword evidence="9" id="KW-1185">Reference proteome</keyword>
<protein>
    <recommendedName>
        <fullName evidence="3">DNA-directed RNA polymerase III subunit RPC9</fullName>
    </recommendedName>
</protein>
<dbReference type="GO" id="GO:0005666">
    <property type="term" value="C:RNA polymerase III complex"/>
    <property type="evidence" value="ECO:0007669"/>
    <property type="project" value="InterPro"/>
</dbReference>
<dbReference type="GO" id="GO:0006384">
    <property type="term" value="P:transcription initiation at RNA polymerase III promoter"/>
    <property type="evidence" value="ECO:0007669"/>
    <property type="project" value="InterPro"/>
</dbReference>
<gene>
    <name evidence="8" type="ORF">B0J11DRAFT_246020</name>
</gene>
<dbReference type="GO" id="GO:0000166">
    <property type="term" value="F:nucleotide binding"/>
    <property type="evidence" value="ECO:0007669"/>
    <property type="project" value="InterPro"/>
</dbReference>
<evidence type="ECO:0000259" key="7">
    <source>
        <dbReference type="SMART" id="SM00657"/>
    </source>
</evidence>
<dbReference type="InterPro" id="IPR038324">
    <property type="entry name" value="Rpb4/RPC9_sf"/>
</dbReference>
<keyword evidence="6" id="KW-0539">Nucleus</keyword>
<evidence type="ECO:0000256" key="1">
    <source>
        <dbReference type="ARBA" id="ARBA00004123"/>
    </source>
</evidence>
<accession>A0A9P9E580</accession>
<keyword evidence="4" id="KW-0240">DNA-directed RNA polymerase</keyword>
<dbReference type="InterPro" id="IPR038846">
    <property type="entry name" value="RPC9"/>
</dbReference>
<evidence type="ECO:0000313" key="9">
    <source>
        <dbReference type="Proteomes" id="UP000700596"/>
    </source>
</evidence>
<name>A0A9P9E580_9PLEO</name>
<dbReference type="SMART" id="SM00657">
    <property type="entry name" value="RPOL4c"/>
    <property type="match status" value="1"/>
</dbReference>
<dbReference type="OrthoDB" id="1746530at2759"/>
<dbReference type="Proteomes" id="UP000700596">
    <property type="component" value="Unassembled WGS sequence"/>
</dbReference>
<dbReference type="AlphaFoldDB" id="A0A9P9E580"/>
<dbReference type="InterPro" id="IPR006590">
    <property type="entry name" value="RNA_pol_Rpb4/RPC9_core"/>
</dbReference>
<dbReference type="EMBL" id="JAGMWT010000004">
    <property type="protein sequence ID" value="KAH7130181.1"/>
    <property type="molecule type" value="Genomic_DNA"/>
</dbReference>
<evidence type="ECO:0000313" key="8">
    <source>
        <dbReference type="EMBL" id="KAH7130181.1"/>
    </source>
</evidence>
<comment type="similarity">
    <text evidence="2">Belongs to the eukaryotic RPC9 RNA polymerase subunit family.</text>
</comment>
<evidence type="ECO:0000256" key="3">
    <source>
        <dbReference type="ARBA" id="ARBA00016672"/>
    </source>
</evidence>
<dbReference type="InterPro" id="IPR005574">
    <property type="entry name" value="Rpb4/RPC9"/>
</dbReference>
<dbReference type="Pfam" id="PF03874">
    <property type="entry name" value="RNA_pol_Rpb4"/>
    <property type="match status" value="1"/>
</dbReference>
<dbReference type="PANTHER" id="PTHR15561:SF0">
    <property type="entry name" value="DNA-DIRECTED RNA POLYMERASE III SUBUNIT RPC9"/>
    <property type="match status" value="1"/>
</dbReference>
<proteinExistence type="inferred from homology"/>
<evidence type="ECO:0000256" key="2">
    <source>
        <dbReference type="ARBA" id="ARBA00006898"/>
    </source>
</evidence>
<evidence type="ECO:0000256" key="4">
    <source>
        <dbReference type="ARBA" id="ARBA00022478"/>
    </source>
</evidence>
<dbReference type="PANTHER" id="PTHR15561">
    <property type="entry name" value="CALCITONIN GENE-RELATED PEPTIDE-RECEPTOR COMPONENT PROTEIN"/>
    <property type="match status" value="1"/>
</dbReference>
<evidence type="ECO:0000256" key="6">
    <source>
        <dbReference type="ARBA" id="ARBA00023242"/>
    </source>
</evidence>
<reference evidence="8" key="1">
    <citation type="journal article" date="2021" name="Nat. Commun.">
        <title>Genetic determinants of endophytism in the Arabidopsis root mycobiome.</title>
        <authorList>
            <person name="Mesny F."/>
            <person name="Miyauchi S."/>
            <person name="Thiergart T."/>
            <person name="Pickel B."/>
            <person name="Atanasova L."/>
            <person name="Karlsson M."/>
            <person name="Huettel B."/>
            <person name="Barry K.W."/>
            <person name="Haridas S."/>
            <person name="Chen C."/>
            <person name="Bauer D."/>
            <person name="Andreopoulos W."/>
            <person name="Pangilinan J."/>
            <person name="LaButti K."/>
            <person name="Riley R."/>
            <person name="Lipzen A."/>
            <person name="Clum A."/>
            <person name="Drula E."/>
            <person name="Henrissat B."/>
            <person name="Kohler A."/>
            <person name="Grigoriev I.V."/>
            <person name="Martin F.M."/>
            <person name="Hacquard S."/>
        </authorList>
    </citation>
    <scope>NUCLEOTIDE SEQUENCE</scope>
    <source>
        <strain evidence="8">MPI-CAGE-CH-0243</strain>
    </source>
</reference>